<dbReference type="AlphaFoldDB" id="A0AB34X0X3"/>
<dbReference type="Proteomes" id="UP000070572">
    <property type="component" value="Unassembled WGS sequence"/>
</dbReference>
<dbReference type="EMBL" id="LSDN01000005">
    <property type="protein sequence ID" value="KXB81751.1"/>
    <property type="molecule type" value="Genomic_DNA"/>
</dbReference>
<dbReference type="RefSeq" id="WP_231725771.1">
    <property type="nucleotide sequence ID" value="NZ_KQ960678.1"/>
</dbReference>
<feature type="compositionally biased region" description="Polar residues" evidence="1">
    <location>
        <begin position="46"/>
        <end position="59"/>
    </location>
</feature>
<comment type="caution">
    <text evidence="2">The sequence shown here is derived from an EMBL/GenBank/DDBJ whole genome shotgun (WGS) entry which is preliminary data.</text>
</comment>
<proteinExistence type="predicted"/>
<evidence type="ECO:0000313" key="3">
    <source>
        <dbReference type="Proteomes" id="UP000070572"/>
    </source>
</evidence>
<reference evidence="2 3" key="1">
    <citation type="submission" date="2016-01" db="EMBL/GenBank/DDBJ databases">
        <authorList>
            <person name="Mitreva M."/>
            <person name="Pepin K.H."/>
            <person name="Mihindukulasuriya K.A."/>
            <person name="Fulton R."/>
            <person name="Fronick C."/>
            <person name="O'Laughlin M."/>
            <person name="Miner T."/>
            <person name="Herter B."/>
            <person name="Rosa B.A."/>
            <person name="Cordes M."/>
            <person name="Tomlinson C."/>
            <person name="Wollam A."/>
            <person name="Palsikar V.B."/>
            <person name="Mardis E.R."/>
            <person name="Wilson R.K."/>
        </authorList>
    </citation>
    <scope>NUCLEOTIDE SEQUENCE [LARGE SCALE GENOMIC DNA]</scope>
    <source>
        <strain evidence="2 3">DNF00696</strain>
    </source>
</reference>
<feature type="region of interest" description="Disordered" evidence="1">
    <location>
        <begin position="1"/>
        <end position="59"/>
    </location>
</feature>
<gene>
    <name evidence="2" type="ORF">HMPREF1862_00176</name>
</gene>
<protein>
    <submittedName>
        <fullName evidence="2">Uncharacterized protein</fullName>
    </submittedName>
</protein>
<organism evidence="2 3">
    <name type="scientific">Varibaculum cambriense</name>
    <dbReference type="NCBI Taxonomy" id="184870"/>
    <lineage>
        <taxon>Bacteria</taxon>
        <taxon>Bacillati</taxon>
        <taxon>Actinomycetota</taxon>
        <taxon>Actinomycetes</taxon>
        <taxon>Actinomycetales</taxon>
        <taxon>Actinomycetaceae</taxon>
        <taxon>Varibaculum</taxon>
    </lineage>
</organism>
<name>A0AB34X0X3_9ACTO</name>
<evidence type="ECO:0000313" key="2">
    <source>
        <dbReference type="EMBL" id="KXB81751.1"/>
    </source>
</evidence>
<accession>A0AB34X0X3</accession>
<evidence type="ECO:0000256" key="1">
    <source>
        <dbReference type="SAM" id="MobiDB-lite"/>
    </source>
</evidence>
<sequence>MLKLHDFCNRAVKRPQKEDAGAPEKAVAKAGSKGEANLSDEAAATVETSNKTKTSVAVD</sequence>